<evidence type="ECO:0000256" key="7">
    <source>
        <dbReference type="RuleBase" id="RU004417"/>
    </source>
</evidence>
<dbReference type="Pfam" id="PF00208">
    <property type="entry name" value="ELFV_dehydrog"/>
    <property type="match status" value="1"/>
</dbReference>
<feature type="active site" description="Proton donor" evidence="4">
    <location>
        <position position="114"/>
    </location>
</feature>
<feature type="domain" description="Glutamate/phenylalanine/leucine/valine/L-tryptophan dehydrogenase C-terminal" evidence="8">
    <location>
        <begin position="191"/>
        <end position="423"/>
    </location>
</feature>
<dbReference type="Gene3D" id="3.40.50.720">
    <property type="entry name" value="NAD(P)-binding Rossmann-like Domain"/>
    <property type="match status" value="1"/>
</dbReference>
<evidence type="ECO:0000256" key="4">
    <source>
        <dbReference type="PIRSR" id="PIRSR000185-1"/>
    </source>
</evidence>
<feature type="binding site" evidence="5">
    <location>
        <position position="229"/>
    </location>
    <ligand>
        <name>NAD(+)</name>
        <dbReference type="ChEBI" id="CHEBI:57540"/>
    </ligand>
</feature>
<dbReference type="GO" id="GO:0000166">
    <property type="term" value="F:nucleotide binding"/>
    <property type="evidence" value="ECO:0007669"/>
    <property type="project" value="UniProtKB-KW"/>
</dbReference>
<dbReference type="InterPro" id="IPR006096">
    <property type="entry name" value="Glu/Leu/Phe/Val/Trp_DH_C"/>
</dbReference>
<evidence type="ECO:0000256" key="5">
    <source>
        <dbReference type="PIRSR" id="PIRSR000185-2"/>
    </source>
</evidence>
<dbReference type="Proteomes" id="UP000294535">
    <property type="component" value="Unassembled WGS sequence"/>
</dbReference>
<comment type="similarity">
    <text evidence="1 3 7">Belongs to the Glu/Leu/Phe/Val dehydrogenases family.</text>
</comment>
<evidence type="ECO:0000256" key="2">
    <source>
        <dbReference type="ARBA" id="ARBA00023002"/>
    </source>
</evidence>
<dbReference type="InterPro" id="IPR046346">
    <property type="entry name" value="Aminoacid_DH-like_N_sf"/>
</dbReference>
<evidence type="ECO:0000256" key="1">
    <source>
        <dbReference type="ARBA" id="ARBA00006382"/>
    </source>
</evidence>
<gene>
    <name evidence="9" type="ORF">DFQ04_2150</name>
</gene>
<keyword evidence="2 3" id="KW-0560">Oxidoreductase</keyword>
<dbReference type="RefSeq" id="WP_133555590.1">
    <property type="nucleotide sequence ID" value="NZ_SNYF01000006.1"/>
</dbReference>
<reference evidence="9 10" key="1">
    <citation type="submission" date="2019-03" db="EMBL/GenBank/DDBJ databases">
        <title>Genomic Encyclopedia of Type Strains, Phase III (KMG-III): the genomes of soil and plant-associated and newly described type strains.</title>
        <authorList>
            <person name="Whitman W."/>
        </authorList>
    </citation>
    <scope>NUCLEOTIDE SEQUENCE [LARGE SCALE GENOMIC DNA]</scope>
    <source>
        <strain evidence="9 10">CECT 8446</strain>
    </source>
</reference>
<dbReference type="InterPro" id="IPR014362">
    <property type="entry name" value="Glu_DH"/>
</dbReference>
<evidence type="ECO:0000259" key="8">
    <source>
        <dbReference type="SMART" id="SM00839"/>
    </source>
</evidence>
<dbReference type="GO" id="GO:0004352">
    <property type="term" value="F:glutamate dehydrogenase (NAD+) activity"/>
    <property type="evidence" value="ECO:0007669"/>
    <property type="project" value="TreeGrafter"/>
</dbReference>
<dbReference type="OrthoDB" id="9803297at2"/>
<feature type="binding site" evidence="5">
    <location>
        <position position="102"/>
    </location>
    <ligand>
        <name>substrate</name>
    </ligand>
</feature>
<keyword evidence="5" id="KW-0520">NAD</keyword>
<dbReference type="CDD" id="cd01076">
    <property type="entry name" value="NAD_bind_1_Glu_DH"/>
    <property type="match status" value="1"/>
</dbReference>
<protein>
    <recommendedName>
        <fullName evidence="3">Glutamate dehydrogenase</fullName>
    </recommendedName>
</protein>
<dbReference type="InterPro" id="IPR033922">
    <property type="entry name" value="NAD_bind_Glu_DH"/>
</dbReference>
<sequence length="425" mass="46355">MAYIEPAPIKDKENPLESMMERFNIAAEKLGLSDEVYNVLKNPAKQVIVSLPITMDNGKIQVFEGIRVIHSNILGPAKGGIRFAPDVHLDEVRALAAWMTWKCAVVDIPYGGGKGGVRCNPREMSKGEIERLMRAYTMAMIDVFGPDKDIPAPDMGTGPREMAWLMDEYSKAHGMTIPAVVTGKPLVLGGSLGRTEATGRGVMVTALAAMQKLKINPFQATCAVQGFGNVGSWAAQLLEERGLKIVAISDHTGAFYNEKGINIEEAIKHKEAHNGTLEDFKGGDKMEDPMDLLTLKVDVLVPAALEDVITAANADKIQAKLIVEGANGPTSAKADAIINEKGIMAVPDILANAGGVTVSYFEWVQNRLGYKWTADRVNRRSDRIMKDAFEHVYEASKKYNVPMRIAAYIVAIDKVAKTYTFRGGF</sequence>
<feature type="binding site" evidence="5">
    <location>
        <position position="359"/>
    </location>
    <ligand>
        <name>substrate</name>
    </ligand>
</feature>
<evidence type="ECO:0000313" key="9">
    <source>
        <dbReference type="EMBL" id="TDQ17496.1"/>
    </source>
</evidence>
<dbReference type="PANTHER" id="PTHR11606:SF13">
    <property type="entry name" value="GLUTAMATE DEHYDROGENASE 1, MITOCHONDRIAL"/>
    <property type="match status" value="1"/>
</dbReference>
<feature type="binding site" evidence="5">
    <location>
        <position position="198"/>
    </location>
    <ligand>
        <name>NAD(+)</name>
        <dbReference type="ChEBI" id="CHEBI:57540"/>
    </ligand>
</feature>
<dbReference type="InterPro" id="IPR033524">
    <property type="entry name" value="Glu/Leu/Phe/Val_DH_AS"/>
</dbReference>
<dbReference type="GO" id="GO:0006538">
    <property type="term" value="P:L-glutamate catabolic process"/>
    <property type="evidence" value="ECO:0007669"/>
    <property type="project" value="TreeGrafter"/>
</dbReference>
<dbReference type="Gene3D" id="3.40.50.10860">
    <property type="entry name" value="Leucine Dehydrogenase, chain A, domain 1"/>
    <property type="match status" value="1"/>
</dbReference>
<dbReference type="InterPro" id="IPR006095">
    <property type="entry name" value="Glu/Leu/Phe/Val/Trp_DH"/>
</dbReference>
<feature type="site" description="Important for catalysis" evidence="6">
    <location>
        <position position="154"/>
    </location>
</feature>
<dbReference type="SUPFAM" id="SSF51735">
    <property type="entry name" value="NAD(P)-binding Rossmann-fold domains"/>
    <property type="match status" value="1"/>
</dbReference>
<comment type="caution">
    <text evidence="9">The sequence shown here is derived from an EMBL/GenBank/DDBJ whole genome shotgun (WGS) entry which is preliminary data.</text>
</comment>
<dbReference type="FunFam" id="3.40.50.10860:FF:000003">
    <property type="entry name" value="Glutamate dehydrogenase"/>
    <property type="match status" value="1"/>
</dbReference>
<dbReference type="PANTHER" id="PTHR11606">
    <property type="entry name" value="GLUTAMATE DEHYDROGENASE"/>
    <property type="match status" value="1"/>
</dbReference>
<keyword evidence="5" id="KW-0547">Nucleotide-binding</keyword>
<evidence type="ECO:0000256" key="3">
    <source>
        <dbReference type="PIRNR" id="PIRNR000185"/>
    </source>
</evidence>
<keyword evidence="10" id="KW-1185">Reference proteome</keyword>
<dbReference type="SMART" id="SM00839">
    <property type="entry name" value="ELFV_dehydrog"/>
    <property type="match status" value="1"/>
</dbReference>
<evidence type="ECO:0000313" key="10">
    <source>
        <dbReference type="Proteomes" id="UP000294535"/>
    </source>
</evidence>
<evidence type="ECO:0000256" key="6">
    <source>
        <dbReference type="PIRSR" id="PIRSR000185-3"/>
    </source>
</evidence>
<dbReference type="PIRSF" id="PIRSF000185">
    <property type="entry name" value="Glu_DH"/>
    <property type="match status" value="1"/>
</dbReference>
<proteinExistence type="inferred from homology"/>
<dbReference type="EMBL" id="SNYF01000006">
    <property type="protein sequence ID" value="TDQ17496.1"/>
    <property type="molecule type" value="Genomic_DNA"/>
</dbReference>
<dbReference type="AlphaFoldDB" id="A0A4R6T7E5"/>
<feature type="binding site" evidence="5">
    <location>
        <position position="78"/>
    </location>
    <ligand>
        <name>substrate</name>
    </ligand>
</feature>
<dbReference type="SUPFAM" id="SSF53223">
    <property type="entry name" value="Aminoacid dehydrogenase-like, N-terminal domain"/>
    <property type="match status" value="1"/>
</dbReference>
<dbReference type="PRINTS" id="PR00082">
    <property type="entry name" value="GLFDHDRGNASE"/>
</dbReference>
<dbReference type="PROSITE" id="PS00074">
    <property type="entry name" value="GLFV_DEHYDROGENASE"/>
    <property type="match status" value="1"/>
</dbReference>
<organism evidence="9 10">
    <name type="scientific">Algoriphagus boseongensis</name>
    <dbReference type="NCBI Taxonomy" id="1442587"/>
    <lineage>
        <taxon>Bacteria</taxon>
        <taxon>Pseudomonadati</taxon>
        <taxon>Bacteroidota</taxon>
        <taxon>Cytophagia</taxon>
        <taxon>Cytophagales</taxon>
        <taxon>Cyclobacteriaceae</taxon>
        <taxon>Algoriphagus</taxon>
    </lineage>
</organism>
<name>A0A4R6T7E5_9BACT</name>
<dbReference type="InterPro" id="IPR036291">
    <property type="entry name" value="NAD(P)-bd_dom_sf"/>
</dbReference>
<dbReference type="Pfam" id="PF02812">
    <property type="entry name" value="ELFV_dehydrog_N"/>
    <property type="match status" value="1"/>
</dbReference>
<dbReference type="InterPro" id="IPR006097">
    <property type="entry name" value="Glu/Leu/Phe/Val/Trp_DH_dimer"/>
</dbReference>
<accession>A0A4R6T7E5</accession>